<comment type="subcellular location">
    <subcellularLocation>
        <location evidence="1 9">Cell inner membrane</location>
        <topology evidence="1 9">Multi-pass membrane protein</topology>
    </subcellularLocation>
</comment>
<feature type="transmembrane region" description="Helical" evidence="9">
    <location>
        <begin position="33"/>
        <end position="54"/>
    </location>
</feature>
<evidence type="ECO:0000313" key="12">
    <source>
        <dbReference type="Proteomes" id="UP001209803"/>
    </source>
</evidence>
<feature type="domain" description="Tripartite ATP-independent periplasmic transporters DctQ component" evidence="10">
    <location>
        <begin position="42"/>
        <end position="170"/>
    </location>
</feature>
<keyword evidence="5 9" id="KW-0812">Transmembrane</keyword>
<gene>
    <name evidence="11" type="ORF">K1718_19560</name>
</gene>
<organism evidence="11 12">
    <name type="scientific">Roseibium porphyridii</name>
    <dbReference type="NCBI Taxonomy" id="2866279"/>
    <lineage>
        <taxon>Bacteria</taxon>
        <taxon>Pseudomonadati</taxon>
        <taxon>Pseudomonadota</taxon>
        <taxon>Alphaproteobacteria</taxon>
        <taxon>Hyphomicrobiales</taxon>
        <taxon>Stappiaceae</taxon>
        <taxon>Roseibium</taxon>
    </lineage>
</organism>
<dbReference type="EMBL" id="CP120863">
    <property type="protein sequence ID" value="WFE88345.1"/>
    <property type="molecule type" value="Genomic_DNA"/>
</dbReference>
<keyword evidence="12" id="KW-1185">Reference proteome</keyword>
<name>A0ABY8EZ58_9HYPH</name>
<keyword evidence="2 9" id="KW-0813">Transport</keyword>
<evidence type="ECO:0000256" key="4">
    <source>
        <dbReference type="ARBA" id="ARBA00022519"/>
    </source>
</evidence>
<evidence type="ECO:0000313" key="11">
    <source>
        <dbReference type="EMBL" id="WFE88345.1"/>
    </source>
</evidence>
<feature type="transmembrane region" description="Helical" evidence="9">
    <location>
        <begin position="145"/>
        <end position="165"/>
    </location>
</feature>
<comment type="similarity">
    <text evidence="8 9">Belongs to the TRAP transporter small permease family.</text>
</comment>
<dbReference type="InterPro" id="IPR055348">
    <property type="entry name" value="DctQ"/>
</dbReference>
<evidence type="ECO:0000259" key="10">
    <source>
        <dbReference type="Pfam" id="PF04290"/>
    </source>
</evidence>
<evidence type="ECO:0000256" key="6">
    <source>
        <dbReference type="ARBA" id="ARBA00022989"/>
    </source>
</evidence>
<reference evidence="11 12" key="1">
    <citation type="submission" date="2023-03" db="EMBL/GenBank/DDBJ databases">
        <title>Roseibium porphyridii sp. nov. and Roseibium rhodosorbium sp. nov. isolated from marine algae, Porphyridium cruentum and Rhodosorus marinus, respectively.</title>
        <authorList>
            <person name="Lee M.W."/>
            <person name="Choi B.J."/>
            <person name="Lee J.K."/>
            <person name="Choi D.G."/>
            <person name="Baek J.H."/>
            <person name="Bayburt H."/>
            <person name="Kim J.M."/>
            <person name="Han D.M."/>
            <person name="Kim K.H."/>
            <person name="Jeon C.O."/>
        </authorList>
    </citation>
    <scope>NUCLEOTIDE SEQUENCE [LARGE SCALE GENOMIC DNA]</scope>
    <source>
        <strain evidence="11 12">KMA01</strain>
    </source>
</reference>
<keyword evidence="7 9" id="KW-0472">Membrane</keyword>
<dbReference type="PANTHER" id="PTHR35011">
    <property type="entry name" value="2,3-DIKETO-L-GULONATE TRAP TRANSPORTER SMALL PERMEASE PROTEIN YIAM"/>
    <property type="match status" value="1"/>
</dbReference>
<dbReference type="PANTHER" id="PTHR35011:SF11">
    <property type="entry name" value="TRAP TRANSPORTER SMALL PERMEASE PROTEIN"/>
    <property type="match status" value="1"/>
</dbReference>
<accession>A0ABY8EZ58</accession>
<evidence type="ECO:0000256" key="9">
    <source>
        <dbReference type="RuleBase" id="RU369079"/>
    </source>
</evidence>
<feature type="transmembrane region" description="Helical" evidence="9">
    <location>
        <begin position="104"/>
        <end position="125"/>
    </location>
</feature>
<evidence type="ECO:0000256" key="3">
    <source>
        <dbReference type="ARBA" id="ARBA00022475"/>
    </source>
</evidence>
<evidence type="ECO:0000256" key="5">
    <source>
        <dbReference type="ARBA" id="ARBA00022692"/>
    </source>
</evidence>
<keyword evidence="6 9" id="KW-1133">Transmembrane helix</keyword>
<sequence length="174" mass="20107">MAVDPASIEKLLKEQEVEQAKATEGNRLSITDYVLLAIFLTLFVVVFLQFFTRYVLNDSIAWTEEAARYLLIILGFAGAFKCQQLDLHIRLEFVDHWLPRQAKYLKFFALIATTVFFAFCGYSLLELIEKTSFQHMVSLPFPKYYLYYVLLAAIVAVVCLQLVQLTKAFRTLLK</sequence>
<comment type="subunit">
    <text evidence="9">The complex comprises the extracytoplasmic solute receptor protein and the two transmembrane proteins.</text>
</comment>
<evidence type="ECO:0000256" key="7">
    <source>
        <dbReference type="ARBA" id="ARBA00023136"/>
    </source>
</evidence>
<evidence type="ECO:0000256" key="2">
    <source>
        <dbReference type="ARBA" id="ARBA00022448"/>
    </source>
</evidence>
<dbReference type="Proteomes" id="UP001209803">
    <property type="component" value="Chromosome"/>
</dbReference>
<dbReference type="Pfam" id="PF04290">
    <property type="entry name" value="DctQ"/>
    <property type="match status" value="1"/>
</dbReference>
<evidence type="ECO:0000256" key="1">
    <source>
        <dbReference type="ARBA" id="ARBA00004429"/>
    </source>
</evidence>
<proteinExistence type="inferred from homology"/>
<keyword evidence="3" id="KW-1003">Cell membrane</keyword>
<comment type="caution">
    <text evidence="9">Lacks conserved residue(s) required for the propagation of feature annotation.</text>
</comment>
<evidence type="ECO:0000256" key="8">
    <source>
        <dbReference type="ARBA" id="ARBA00038436"/>
    </source>
</evidence>
<comment type="function">
    <text evidence="9">Part of the tripartite ATP-independent periplasmic (TRAP) transport system.</text>
</comment>
<protein>
    <recommendedName>
        <fullName evidence="9">TRAP transporter small permease protein</fullName>
    </recommendedName>
</protein>
<dbReference type="RefSeq" id="WP_152502555.1">
    <property type="nucleotide sequence ID" value="NZ_CP120863.1"/>
</dbReference>
<dbReference type="InterPro" id="IPR007387">
    <property type="entry name" value="TRAP_DctQ"/>
</dbReference>
<keyword evidence="4 9" id="KW-0997">Cell inner membrane</keyword>